<proteinExistence type="predicted"/>
<reference evidence="2" key="1">
    <citation type="submission" date="2021-05" db="EMBL/GenBank/DDBJ databases">
        <title>Comparative genomics of three Colletotrichum scovillei strains and genetic complementation revealed genes involved fungal growth and virulence on chili pepper.</title>
        <authorList>
            <person name="Hsieh D.-K."/>
            <person name="Chuang S.-C."/>
            <person name="Chen C.-Y."/>
            <person name="Chao Y.-T."/>
            <person name="Lu M.-Y.J."/>
            <person name="Lee M.-H."/>
            <person name="Shih M.-C."/>
        </authorList>
    </citation>
    <scope>NUCLEOTIDE SEQUENCE</scope>
    <source>
        <strain evidence="2">Coll-153</strain>
    </source>
</reference>
<comment type="caution">
    <text evidence="2">The sequence shown here is derived from an EMBL/GenBank/DDBJ whole genome shotgun (WGS) entry which is preliminary data.</text>
</comment>
<feature type="region of interest" description="Disordered" evidence="1">
    <location>
        <begin position="72"/>
        <end position="91"/>
    </location>
</feature>
<evidence type="ECO:0000256" key="1">
    <source>
        <dbReference type="SAM" id="MobiDB-lite"/>
    </source>
</evidence>
<gene>
    <name evidence="2" type="ORF">JMJ77_008873</name>
</gene>
<dbReference type="Proteomes" id="UP000699042">
    <property type="component" value="Unassembled WGS sequence"/>
</dbReference>
<organism evidence="2 3">
    <name type="scientific">Colletotrichum scovillei</name>
    <dbReference type="NCBI Taxonomy" id="1209932"/>
    <lineage>
        <taxon>Eukaryota</taxon>
        <taxon>Fungi</taxon>
        <taxon>Dikarya</taxon>
        <taxon>Ascomycota</taxon>
        <taxon>Pezizomycotina</taxon>
        <taxon>Sordariomycetes</taxon>
        <taxon>Hypocreomycetidae</taxon>
        <taxon>Glomerellales</taxon>
        <taxon>Glomerellaceae</taxon>
        <taxon>Colletotrichum</taxon>
        <taxon>Colletotrichum acutatum species complex</taxon>
    </lineage>
</organism>
<keyword evidence="3" id="KW-1185">Reference proteome</keyword>
<evidence type="ECO:0000313" key="3">
    <source>
        <dbReference type="Proteomes" id="UP000699042"/>
    </source>
</evidence>
<feature type="region of interest" description="Disordered" evidence="1">
    <location>
        <begin position="24"/>
        <end position="67"/>
    </location>
</feature>
<accession>A0A9P7U862</accession>
<dbReference type="EMBL" id="JAESDN010000016">
    <property type="protein sequence ID" value="KAG7041169.1"/>
    <property type="molecule type" value="Genomic_DNA"/>
</dbReference>
<feature type="compositionally biased region" description="Low complexity" evidence="1">
    <location>
        <begin position="48"/>
        <end position="61"/>
    </location>
</feature>
<protein>
    <submittedName>
        <fullName evidence="2">Uncharacterized protein</fullName>
    </submittedName>
</protein>
<name>A0A9P7U862_9PEZI</name>
<evidence type="ECO:0000313" key="2">
    <source>
        <dbReference type="EMBL" id="KAG7041169.1"/>
    </source>
</evidence>
<dbReference type="AlphaFoldDB" id="A0A9P7U862"/>
<sequence length="195" mass="21032">MPNQPTAISVFASNRTALCSLITSGNAKERSGGGDYRTFKTKKKETIQPDQDQPVQSSPSVGDHQPIAGEWETKASPDVTGGKRPPTTPSAIASRDYFWATSGPTSAGTAAEGDHRHAYHRLLLSESLLHLENGFVPRLLLGCGYTVLHSLLLLLPLRIRCTMPLSAYAPPALSSRIHHGTSFNPGELPATLHRQ</sequence>